<evidence type="ECO:0000256" key="4">
    <source>
        <dbReference type="ARBA" id="ARBA00023004"/>
    </source>
</evidence>
<evidence type="ECO:0000256" key="2">
    <source>
        <dbReference type="ARBA" id="ARBA00022723"/>
    </source>
</evidence>
<feature type="domain" description="Rieske" evidence="6">
    <location>
        <begin position="36"/>
        <end position="138"/>
    </location>
</feature>
<keyword evidence="4" id="KW-0408">Iron</keyword>
<comment type="caution">
    <text evidence="7">The sequence shown here is derived from an EMBL/GenBank/DDBJ whole genome shotgun (WGS) entry which is preliminary data.</text>
</comment>
<evidence type="ECO:0000256" key="3">
    <source>
        <dbReference type="ARBA" id="ARBA00023002"/>
    </source>
</evidence>
<dbReference type="PANTHER" id="PTHR21266:SF60">
    <property type="entry name" value="3-KETOSTEROID-9-ALPHA-MONOOXYGENASE, OXYGENASE COMPONENT"/>
    <property type="match status" value="1"/>
</dbReference>
<dbReference type="Gene3D" id="2.102.10.10">
    <property type="entry name" value="Rieske [2Fe-2S] iron-sulphur domain"/>
    <property type="match status" value="1"/>
</dbReference>
<dbReference type="InterPro" id="IPR050584">
    <property type="entry name" value="Cholesterol_7-desaturase"/>
</dbReference>
<evidence type="ECO:0000256" key="1">
    <source>
        <dbReference type="ARBA" id="ARBA00022714"/>
    </source>
</evidence>
<dbReference type="PROSITE" id="PS51296">
    <property type="entry name" value="RIESKE"/>
    <property type="match status" value="1"/>
</dbReference>
<evidence type="ECO:0000259" key="6">
    <source>
        <dbReference type="PROSITE" id="PS51296"/>
    </source>
</evidence>
<keyword evidence="1" id="KW-0001">2Fe-2S</keyword>
<evidence type="ECO:0000313" key="7">
    <source>
        <dbReference type="EMBL" id="MDV7218879.1"/>
    </source>
</evidence>
<dbReference type="CDD" id="cd03469">
    <property type="entry name" value="Rieske_RO_Alpha_N"/>
    <property type="match status" value="1"/>
</dbReference>
<proteinExistence type="predicted"/>
<dbReference type="SUPFAM" id="SSF50022">
    <property type="entry name" value="ISP domain"/>
    <property type="match status" value="1"/>
</dbReference>
<keyword evidence="2" id="KW-0479">Metal-binding</keyword>
<evidence type="ECO:0000313" key="8">
    <source>
        <dbReference type="Proteomes" id="UP001187346"/>
    </source>
</evidence>
<evidence type="ECO:0000256" key="5">
    <source>
        <dbReference type="ARBA" id="ARBA00023014"/>
    </source>
</evidence>
<dbReference type="Pfam" id="PF00355">
    <property type="entry name" value="Rieske"/>
    <property type="match status" value="1"/>
</dbReference>
<accession>A0ABU4FE54</accession>
<gene>
    <name evidence="7" type="ORF">R5A26_23290</name>
</gene>
<sequence>MTTTESDREVQPRQLERLRGRPVRKEGENGLFSEGWYPVCLSSEIPEGGIHGADFLDGRVVIFRGEDGKVRVTSAYCMHLGADLTVGTRTPNGLQCLFHGWEYDGNGRCVALPSGDPVPPRAQLYSFTAIERYGIVFVYNGEQPLYDLPAFEYPEEELVVKVVAVDHLVPVDPWVIAANTPDLLHITELHKFEMFNNPYEEVAWHPYSVDFTVHARLPTGQDFDIVATIHGTNYFWQTGTLDGRWFGWVVPLGIPKAGSSRMYPVIAVKPEPGETPEETQAVVDYLFEVEMAIAAEDAPVFAGMHYAPGNLTHGDRILARFLEYVRHFPRALPSADFIN</sequence>
<dbReference type="InterPro" id="IPR036922">
    <property type="entry name" value="Rieske_2Fe-2S_sf"/>
</dbReference>
<dbReference type="Proteomes" id="UP001187346">
    <property type="component" value="Unassembled WGS sequence"/>
</dbReference>
<keyword evidence="5" id="KW-0411">Iron-sulfur</keyword>
<dbReference type="RefSeq" id="WP_019059912.1">
    <property type="nucleotide sequence ID" value="NZ_JAWMAJ010000077.1"/>
</dbReference>
<name>A0ABU4FE54_9ACTN</name>
<reference evidence="7 8" key="1">
    <citation type="submission" date="2023-10" db="EMBL/GenBank/DDBJ databases">
        <title>Characterization of rhizosphere-enriched actinobacteria from wheat plants lab-grown on chernevaya soil.</title>
        <authorList>
            <person name="Tikhonova E.N."/>
            <person name="Konopkin A."/>
            <person name="Kravchenko I.K."/>
        </authorList>
    </citation>
    <scope>NUCLEOTIDE SEQUENCE [LARGE SCALE GENOMIC DNA]</scope>
    <source>
        <strain evidence="7 8">RR29</strain>
    </source>
</reference>
<dbReference type="InterPro" id="IPR017941">
    <property type="entry name" value="Rieske_2Fe-2S"/>
</dbReference>
<keyword evidence="3" id="KW-0560">Oxidoreductase</keyword>
<organism evidence="7 8">
    <name type="scientific">Streptomyces prunicolor</name>
    <dbReference type="NCBI Taxonomy" id="67348"/>
    <lineage>
        <taxon>Bacteria</taxon>
        <taxon>Bacillati</taxon>
        <taxon>Actinomycetota</taxon>
        <taxon>Actinomycetes</taxon>
        <taxon>Kitasatosporales</taxon>
        <taxon>Streptomycetaceae</taxon>
        <taxon>Streptomyces</taxon>
    </lineage>
</organism>
<dbReference type="PANTHER" id="PTHR21266">
    <property type="entry name" value="IRON-SULFUR DOMAIN CONTAINING PROTEIN"/>
    <property type="match status" value="1"/>
</dbReference>
<protein>
    <submittedName>
        <fullName evidence="7">Rieske (2Fe-2S) protein</fullName>
    </submittedName>
</protein>
<dbReference type="EMBL" id="JAWMAJ010000077">
    <property type="protein sequence ID" value="MDV7218879.1"/>
    <property type="molecule type" value="Genomic_DNA"/>
</dbReference>
<keyword evidence="8" id="KW-1185">Reference proteome</keyword>